<evidence type="ECO:0000313" key="2">
    <source>
        <dbReference type="Proteomes" id="UP000828048"/>
    </source>
</evidence>
<evidence type="ECO:0000313" key="1">
    <source>
        <dbReference type="EMBL" id="KAH7862983.1"/>
    </source>
</evidence>
<dbReference type="Proteomes" id="UP000828048">
    <property type="component" value="Chromosome 12"/>
</dbReference>
<accession>A0ACB7ZC32</accession>
<sequence length="418" mass="46554">MPLKAFSPMKQQLKTPLTRQNPSRSQAQDCTGLSSNSKPRRKNSERETERERAKLEKKKFCFGPFCRCSANAQKIRSLLLESPTKKTIVRYREPKDEDKVKVVNLPTTVDKIQYPTVEGTVCVTNFNQKFFYFACSKCRKATNASEDGEFWCNYCMEEVPASPSSACFVASSREKLNTDATFHELLFQISGEEIMENTVNMYDYGGISQCKFDIKAFSDAPMLMDKRTSEAPLLMAPTTPNKKSKTEAYDAAVSEDNQAGTTSPAKINETKTAQGKLLFKAKKNDLTIEREPVTKVGALRLSKGDQGCGYPLTGAGRCGLAMTGEVPLLGEAGGQRAWLRASVCQSYAGLAYLEQEMEMVITILQPGPLGIVEHKFSSEGIREANATVKRAVENWRRNANGEARVEYKRIHVVTNYTS</sequence>
<dbReference type="EMBL" id="CM037162">
    <property type="protein sequence ID" value="KAH7862983.1"/>
    <property type="molecule type" value="Genomic_DNA"/>
</dbReference>
<reference evidence="1 2" key="1">
    <citation type="journal article" date="2021" name="Hortic Res">
        <title>High-quality reference genome and annotation aids understanding of berry development for evergreen blueberry (Vaccinium darrowii).</title>
        <authorList>
            <person name="Yu J."/>
            <person name="Hulse-Kemp A.M."/>
            <person name="Babiker E."/>
            <person name="Staton M."/>
        </authorList>
    </citation>
    <scope>NUCLEOTIDE SEQUENCE [LARGE SCALE GENOMIC DNA]</scope>
    <source>
        <strain evidence="2">cv. NJ 8807/NJ 8810</strain>
        <tissue evidence="1">Young leaf</tissue>
    </source>
</reference>
<organism evidence="1 2">
    <name type="scientific">Vaccinium darrowii</name>
    <dbReference type="NCBI Taxonomy" id="229202"/>
    <lineage>
        <taxon>Eukaryota</taxon>
        <taxon>Viridiplantae</taxon>
        <taxon>Streptophyta</taxon>
        <taxon>Embryophyta</taxon>
        <taxon>Tracheophyta</taxon>
        <taxon>Spermatophyta</taxon>
        <taxon>Magnoliopsida</taxon>
        <taxon>eudicotyledons</taxon>
        <taxon>Gunneridae</taxon>
        <taxon>Pentapetalae</taxon>
        <taxon>asterids</taxon>
        <taxon>Ericales</taxon>
        <taxon>Ericaceae</taxon>
        <taxon>Vaccinioideae</taxon>
        <taxon>Vaccinieae</taxon>
        <taxon>Vaccinium</taxon>
    </lineage>
</organism>
<gene>
    <name evidence="1" type="ORF">Vadar_011798</name>
</gene>
<protein>
    <submittedName>
        <fullName evidence="1">Uncharacterized protein</fullName>
    </submittedName>
</protein>
<name>A0ACB7ZC32_9ERIC</name>
<comment type="caution">
    <text evidence="1">The sequence shown here is derived from an EMBL/GenBank/DDBJ whole genome shotgun (WGS) entry which is preliminary data.</text>
</comment>
<keyword evidence="2" id="KW-1185">Reference proteome</keyword>
<proteinExistence type="predicted"/>